<dbReference type="AlphaFoldDB" id="A0A7G2CG89"/>
<feature type="compositionally biased region" description="Polar residues" evidence="1">
    <location>
        <begin position="69"/>
        <end position="78"/>
    </location>
</feature>
<gene>
    <name evidence="2" type="ORF">ADEAN_000586300</name>
</gene>
<feature type="region of interest" description="Disordered" evidence="1">
    <location>
        <begin position="27"/>
        <end position="94"/>
    </location>
</feature>
<proteinExistence type="predicted"/>
<name>A0A7G2CG89_9TRYP</name>
<dbReference type="EMBL" id="LR877155">
    <property type="protein sequence ID" value="CAD2218375.1"/>
    <property type="molecule type" value="Genomic_DNA"/>
</dbReference>
<evidence type="ECO:0000313" key="2">
    <source>
        <dbReference type="EMBL" id="CAD2218375.1"/>
    </source>
</evidence>
<sequence>MTEGASPNTPMADDAPPHYEHIKEIKSILASSTAKDTSPPTSTANRQVSLRSPTCTRTKETDSPHMEGSNYNLFTSSTHGRERKISFKKSGPYTTAPDGDGFDFPFDFHMPSAMANDGSTLQQRRLSYPQPMVSDRSKSQSVNSQMESEEYNTYMIEEIMAKYEADYTHSAVSRGSSQTHIDPGSDFSSVASGFNLSFPPETKTQHQRAEDDDRSDLQELCDEYDLDLDVDEYDLQAYAGTAPEVEPSLRRGVSLLESACLRRNYYSVAISVNAPLETLQKEETNRLTRGAASNYWYSIINRVLPVKEESNIKTIRPNVGSFSPTSEAKKMENKTCITSLPKRKEASDKKSPPAQVPPPGFTSVTAKKK</sequence>
<feature type="compositionally biased region" description="Polar residues" evidence="1">
    <location>
        <begin position="29"/>
        <end position="56"/>
    </location>
</feature>
<keyword evidence="3" id="KW-1185">Reference proteome</keyword>
<protein>
    <submittedName>
        <fullName evidence="2">Uncharacterized protein</fullName>
    </submittedName>
</protein>
<feature type="region of interest" description="Disordered" evidence="1">
    <location>
        <begin position="320"/>
        <end position="369"/>
    </location>
</feature>
<organism evidence="2 3">
    <name type="scientific">Angomonas deanei</name>
    <dbReference type="NCBI Taxonomy" id="59799"/>
    <lineage>
        <taxon>Eukaryota</taxon>
        <taxon>Discoba</taxon>
        <taxon>Euglenozoa</taxon>
        <taxon>Kinetoplastea</taxon>
        <taxon>Metakinetoplastina</taxon>
        <taxon>Trypanosomatida</taxon>
        <taxon>Trypanosomatidae</taxon>
        <taxon>Strigomonadinae</taxon>
        <taxon>Angomonas</taxon>
    </lineage>
</organism>
<feature type="compositionally biased region" description="Basic and acidic residues" evidence="1">
    <location>
        <begin position="342"/>
        <end position="351"/>
    </location>
</feature>
<dbReference type="VEuPathDB" id="TriTrypDB:ADEAN_000586300"/>
<evidence type="ECO:0000313" key="3">
    <source>
        <dbReference type="Proteomes" id="UP000515908"/>
    </source>
</evidence>
<reference evidence="2 3" key="1">
    <citation type="submission" date="2020-08" db="EMBL/GenBank/DDBJ databases">
        <authorList>
            <person name="Newling K."/>
            <person name="Davey J."/>
            <person name="Forrester S."/>
        </authorList>
    </citation>
    <scope>NUCLEOTIDE SEQUENCE [LARGE SCALE GENOMIC DNA]</scope>
    <source>
        <strain evidence="3">Crithidia deanei Carvalho (ATCC PRA-265)</strain>
    </source>
</reference>
<feature type="compositionally biased region" description="Basic and acidic residues" evidence="1">
    <location>
        <begin position="203"/>
        <end position="216"/>
    </location>
</feature>
<feature type="region of interest" description="Disordered" evidence="1">
    <location>
        <begin position="194"/>
        <end position="216"/>
    </location>
</feature>
<accession>A0A7G2CG89</accession>
<dbReference type="Proteomes" id="UP000515908">
    <property type="component" value="Chromosome 11"/>
</dbReference>
<evidence type="ECO:0000256" key="1">
    <source>
        <dbReference type="SAM" id="MobiDB-lite"/>
    </source>
</evidence>